<evidence type="ECO:0000256" key="1">
    <source>
        <dbReference type="ARBA" id="ARBA00023004"/>
    </source>
</evidence>
<dbReference type="SMART" id="SM00899">
    <property type="entry name" value="FeoA"/>
    <property type="match status" value="3"/>
</dbReference>
<organism evidence="3">
    <name type="scientific">Candidatus Methanogaster sp. ANME-2c ERB4</name>
    <dbReference type="NCBI Taxonomy" id="2759911"/>
    <lineage>
        <taxon>Archaea</taxon>
        <taxon>Methanobacteriati</taxon>
        <taxon>Methanobacteriota</taxon>
        <taxon>Stenosarchaea group</taxon>
        <taxon>Methanomicrobia</taxon>
        <taxon>Methanosarcinales</taxon>
        <taxon>ANME-2 cluster</taxon>
        <taxon>Candidatus Methanogasteraceae</taxon>
        <taxon>Candidatus Methanogaster</taxon>
    </lineage>
</organism>
<reference evidence="3" key="1">
    <citation type="submission" date="2020-06" db="EMBL/GenBank/DDBJ databases">
        <title>Unique genomic features of the anaerobic methanotrophic archaea.</title>
        <authorList>
            <person name="Chadwick G.L."/>
            <person name="Skennerton C.T."/>
            <person name="Laso-Perez R."/>
            <person name="Leu A.O."/>
            <person name="Speth D.R."/>
            <person name="Yu H."/>
            <person name="Morgan-Lang C."/>
            <person name="Hatzenpichler R."/>
            <person name="Goudeau D."/>
            <person name="Malmstrom R."/>
            <person name="Brazelton W.J."/>
            <person name="Woyke T."/>
            <person name="Hallam S.J."/>
            <person name="Tyson G.W."/>
            <person name="Wegener G."/>
            <person name="Boetius A."/>
            <person name="Orphan V."/>
        </authorList>
    </citation>
    <scope>NUCLEOTIDE SEQUENCE</scope>
</reference>
<dbReference type="Gene3D" id="2.30.30.90">
    <property type="match status" value="3"/>
</dbReference>
<dbReference type="EMBL" id="MT631357">
    <property type="protein sequence ID" value="QNO48630.1"/>
    <property type="molecule type" value="Genomic_DNA"/>
</dbReference>
<name>A0A7G9YKU6_9EURY</name>
<dbReference type="SUPFAM" id="SSF50037">
    <property type="entry name" value="C-terminal domain of transcriptional repressors"/>
    <property type="match status" value="2"/>
</dbReference>
<feature type="domain" description="Ferrous iron transporter FeoA-like" evidence="2">
    <location>
        <begin position="158"/>
        <end position="235"/>
    </location>
</feature>
<dbReference type="GO" id="GO:0046914">
    <property type="term" value="F:transition metal ion binding"/>
    <property type="evidence" value="ECO:0007669"/>
    <property type="project" value="InterPro"/>
</dbReference>
<feature type="domain" description="Ferrous iron transporter FeoA-like" evidence="2">
    <location>
        <begin position="82"/>
        <end position="153"/>
    </location>
</feature>
<accession>A0A7G9YKU6</accession>
<dbReference type="InterPro" id="IPR008988">
    <property type="entry name" value="Transcriptional_repressor_C"/>
</dbReference>
<dbReference type="InterPro" id="IPR007167">
    <property type="entry name" value="Fe-transptr_FeoA-like"/>
</dbReference>
<feature type="domain" description="Ferrous iron transporter FeoA-like" evidence="2">
    <location>
        <begin position="2"/>
        <end position="77"/>
    </location>
</feature>
<dbReference type="AlphaFoldDB" id="A0A7G9YKU6"/>
<dbReference type="PANTHER" id="PTHR43151">
    <property type="entry name" value="FEOA FAMILY PROTEIN"/>
    <property type="match status" value="1"/>
</dbReference>
<dbReference type="Pfam" id="PF04023">
    <property type="entry name" value="FeoA"/>
    <property type="match status" value="3"/>
</dbReference>
<dbReference type="InterPro" id="IPR038157">
    <property type="entry name" value="FeoA_core_dom"/>
</dbReference>
<evidence type="ECO:0000313" key="3">
    <source>
        <dbReference type="EMBL" id="QNO48630.1"/>
    </source>
</evidence>
<keyword evidence="1" id="KW-0408">Iron</keyword>
<dbReference type="PANTHER" id="PTHR43151:SF1">
    <property type="entry name" value="SSR2333 PROTEIN"/>
    <property type="match status" value="1"/>
</dbReference>
<proteinExistence type="predicted"/>
<evidence type="ECO:0000259" key="2">
    <source>
        <dbReference type="SMART" id="SM00899"/>
    </source>
</evidence>
<dbReference type="InterPro" id="IPR053184">
    <property type="entry name" value="FeoA-like"/>
</dbReference>
<sequence>MKLLKDVEPETTVLVKEITGGADVKEHLEELGVTEGVELEIIATEPVHVHSGPISLAVADQEVIIARGWADKIYMEHKGEVIPLLMLEGGDKGTVKAIEGGKDFEGFLSECGITKGSELAFLRHVPDRTLVFSVEETEIKMGEGQASKVFVVRDGKSIQINYLEDGEKATMNKIVGGTHLTEKFDQIGLKEGSEITLLRKETPAPAPKRGSYVLAKVGAQSVTIGHGLAEKVLVE</sequence>
<protein>
    <recommendedName>
        <fullName evidence="2">Ferrous iron transporter FeoA-like domain-containing protein</fullName>
    </recommendedName>
</protein>
<gene>
    <name evidence="3" type="ORF">LENKHJGJ_00001</name>
</gene>